<dbReference type="Gene3D" id="1.20.272.40">
    <property type="match status" value="1"/>
</dbReference>
<dbReference type="PaxDb" id="35128-Thaps31932"/>
<evidence type="ECO:0000256" key="7">
    <source>
        <dbReference type="ARBA" id="ARBA00022806"/>
    </source>
</evidence>
<gene>
    <name evidence="13" type="ORF">THAPSDRAFT_31932</name>
</gene>
<dbReference type="InParanoid" id="B8BUF1"/>
<evidence type="ECO:0000256" key="8">
    <source>
        <dbReference type="ARBA" id="ARBA00022840"/>
    </source>
</evidence>
<evidence type="ECO:0000259" key="12">
    <source>
        <dbReference type="PROSITE" id="PS51194"/>
    </source>
</evidence>
<keyword evidence="8" id="KW-0067">ATP-binding</keyword>
<dbReference type="PANTHER" id="PTHR12131">
    <property type="entry name" value="ATP-DEPENDENT RNA AND DNA HELICASE"/>
    <property type="match status" value="1"/>
</dbReference>
<organism evidence="13 14">
    <name type="scientific">Thalassiosira pseudonana</name>
    <name type="common">Marine diatom</name>
    <name type="synonym">Cyclotella nana</name>
    <dbReference type="NCBI Taxonomy" id="35128"/>
    <lineage>
        <taxon>Eukaryota</taxon>
        <taxon>Sar</taxon>
        <taxon>Stramenopiles</taxon>
        <taxon>Ochrophyta</taxon>
        <taxon>Bacillariophyta</taxon>
        <taxon>Coscinodiscophyceae</taxon>
        <taxon>Thalassiosirophycidae</taxon>
        <taxon>Thalassiosirales</taxon>
        <taxon>Thalassiosiraceae</taxon>
        <taxon>Thalassiosira</taxon>
    </lineage>
</organism>
<protein>
    <recommendedName>
        <fullName evidence="4">RNA helicase</fullName>
        <ecNumber evidence="4">3.6.4.13</ecNumber>
    </recommendedName>
</protein>
<evidence type="ECO:0000256" key="3">
    <source>
        <dbReference type="ARBA" id="ARBA00004173"/>
    </source>
</evidence>
<dbReference type="eggNOG" id="KOG0953">
    <property type="taxonomic scope" value="Eukaryota"/>
</dbReference>
<dbReference type="AlphaFoldDB" id="B8BUF1"/>
<dbReference type="Gene3D" id="3.40.50.300">
    <property type="entry name" value="P-loop containing nucleotide triphosphate hydrolases"/>
    <property type="match status" value="2"/>
</dbReference>
<dbReference type="FunFam" id="3.40.50.300:FF:000957">
    <property type="entry name" value="ATP-dependent RNA helicase SUV3L, mitochondrial"/>
    <property type="match status" value="1"/>
</dbReference>
<reference evidence="13 14" key="1">
    <citation type="journal article" date="2004" name="Science">
        <title>The genome of the diatom Thalassiosira pseudonana: ecology, evolution, and metabolism.</title>
        <authorList>
            <person name="Armbrust E.V."/>
            <person name="Berges J.A."/>
            <person name="Bowler C."/>
            <person name="Green B.R."/>
            <person name="Martinez D."/>
            <person name="Putnam N.H."/>
            <person name="Zhou S."/>
            <person name="Allen A.E."/>
            <person name="Apt K.E."/>
            <person name="Bechner M."/>
            <person name="Brzezinski M.A."/>
            <person name="Chaal B.K."/>
            <person name="Chiovitti A."/>
            <person name="Davis A.K."/>
            <person name="Demarest M.S."/>
            <person name="Detter J.C."/>
            <person name="Glavina T."/>
            <person name="Goodstein D."/>
            <person name="Hadi M.Z."/>
            <person name="Hellsten U."/>
            <person name="Hildebrand M."/>
            <person name="Jenkins B.D."/>
            <person name="Jurka J."/>
            <person name="Kapitonov V.V."/>
            <person name="Kroger N."/>
            <person name="Lau W.W."/>
            <person name="Lane T.W."/>
            <person name="Larimer F.W."/>
            <person name="Lippmeier J.C."/>
            <person name="Lucas S."/>
            <person name="Medina M."/>
            <person name="Montsant A."/>
            <person name="Obornik M."/>
            <person name="Parker M.S."/>
            <person name="Palenik B."/>
            <person name="Pazour G.J."/>
            <person name="Richardson P.M."/>
            <person name="Rynearson T.A."/>
            <person name="Saito M.A."/>
            <person name="Schwartz D.C."/>
            <person name="Thamatrakoln K."/>
            <person name="Valentin K."/>
            <person name="Vardi A."/>
            <person name="Wilkerson F.P."/>
            <person name="Rokhsar D.S."/>
        </authorList>
    </citation>
    <scope>NUCLEOTIDE SEQUENCE [LARGE SCALE GENOMIC DNA]</scope>
    <source>
        <strain evidence="13 14">CCMP1335</strain>
    </source>
</reference>
<feature type="domain" description="Helicase C-terminal" evidence="12">
    <location>
        <begin position="188"/>
        <end position="346"/>
    </location>
</feature>
<dbReference type="InterPro" id="IPR027417">
    <property type="entry name" value="P-loop_NTPase"/>
</dbReference>
<dbReference type="RefSeq" id="XP_002287304.1">
    <property type="nucleotide sequence ID" value="XM_002287268.1"/>
</dbReference>
<dbReference type="InterPro" id="IPR050699">
    <property type="entry name" value="RNA-DNA_Helicase"/>
</dbReference>
<dbReference type="FunFam" id="3.40.50.300:FF:000269">
    <property type="entry name" value="ATP-dependent RNA helicase SUPV3L1, mitochondrial"/>
    <property type="match status" value="1"/>
</dbReference>
<evidence type="ECO:0000256" key="4">
    <source>
        <dbReference type="ARBA" id="ARBA00012552"/>
    </source>
</evidence>
<reference evidence="13 14" key="2">
    <citation type="journal article" date="2008" name="Nature">
        <title>The Phaeodactylum genome reveals the evolutionary history of diatom genomes.</title>
        <authorList>
            <person name="Bowler C."/>
            <person name="Allen A.E."/>
            <person name="Badger J.H."/>
            <person name="Grimwood J."/>
            <person name="Jabbari K."/>
            <person name="Kuo A."/>
            <person name="Maheswari U."/>
            <person name="Martens C."/>
            <person name="Maumus F."/>
            <person name="Otillar R.P."/>
            <person name="Rayko E."/>
            <person name="Salamov A."/>
            <person name="Vandepoele K."/>
            <person name="Beszteri B."/>
            <person name="Gruber A."/>
            <person name="Heijde M."/>
            <person name="Katinka M."/>
            <person name="Mock T."/>
            <person name="Valentin K."/>
            <person name="Verret F."/>
            <person name="Berges J.A."/>
            <person name="Brownlee C."/>
            <person name="Cadoret J.P."/>
            <person name="Chiovitti A."/>
            <person name="Choi C.J."/>
            <person name="Coesel S."/>
            <person name="De Martino A."/>
            <person name="Detter J.C."/>
            <person name="Durkin C."/>
            <person name="Falciatore A."/>
            <person name="Fournet J."/>
            <person name="Haruta M."/>
            <person name="Huysman M.J."/>
            <person name="Jenkins B.D."/>
            <person name="Jiroutova K."/>
            <person name="Jorgensen R.E."/>
            <person name="Joubert Y."/>
            <person name="Kaplan A."/>
            <person name="Kroger N."/>
            <person name="Kroth P.G."/>
            <person name="La Roche J."/>
            <person name="Lindquist E."/>
            <person name="Lommer M."/>
            <person name="Martin-Jezequel V."/>
            <person name="Lopez P.J."/>
            <person name="Lucas S."/>
            <person name="Mangogna M."/>
            <person name="McGinnis K."/>
            <person name="Medlin L.K."/>
            <person name="Montsant A."/>
            <person name="Oudot-Le Secq M.P."/>
            <person name="Napoli C."/>
            <person name="Obornik M."/>
            <person name="Parker M.S."/>
            <person name="Petit J.L."/>
            <person name="Porcel B.M."/>
            <person name="Poulsen N."/>
            <person name="Robison M."/>
            <person name="Rychlewski L."/>
            <person name="Rynearson T.A."/>
            <person name="Schmutz J."/>
            <person name="Shapiro H."/>
            <person name="Siaut M."/>
            <person name="Stanley M."/>
            <person name="Sussman M.R."/>
            <person name="Taylor A.R."/>
            <person name="Vardi A."/>
            <person name="von Dassow P."/>
            <person name="Vyverman W."/>
            <person name="Willis A."/>
            <person name="Wyrwicz L.S."/>
            <person name="Rokhsar D.S."/>
            <person name="Weissenbach J."/>
            <person name="Armbrust E.V."/>
            <person name="Green B.R."/>
            <person name="Van de Peer Y."/>
            <person name="Grigoriev I.V."/>
        </authorList>
    </citation>
    <scope>NUCLEOTIDE SEQUENCE [LARGE SCALE GENOMIC DNA]</scope>
    <source>
        <strain evidence="13 14">CCMP1335</strain>
    </source>
</reference>
<name>B8BUF1_THAPS</name>
<comment type="cofactor">
    <cofactor evidence="2">
        <name>Mg(2+)</name>
        <dbReference type="ChEBI" id="CHEBI:18420"/>
    </cofactor>
</comment>
<dbReference type="CDD" id="cd17913">
    <property type="entry name" value="DEXQc_Suv3"/>
    <property type="match status" value="1"/>
</dbReference>
<keyword evidence="6" id="KW-0378">Hydrolase</keyword>
<evidence type="ECO:0000256" key="5">
    <source>
        <dbReference type="ARBA" id="ARBA00022741"/>
    </source>
</evidence>
<dbReference type="GO" id="GO:0045025">
    <property type="term" value="C:mitochondrial degradosome"/>
    <property type="evidence" value="ECO:0000318"/>
    <property type="project" value="GO_Central"/>
</dbReference>
<evidence type="ECO:0000256" key="1">
    <source>
        <dbReference type="ARBA" id="ARBA00001936"/>
    </source>
</evidence>
<comment type="subcellular location">
    <subcellularLocation>
        <location evidence="3">Mitochondrion</location>
    </subcellularLocation>
</comment>
<feature type="non-terminal residue" evidence="13">
    <location>
        <position position="504"/>
    </location>
</feature>
<proteinExistence type="predicted"/>
<dbReference type="GO" id="GO:0000965">
    <property type="term" value="P:mitochondrial RNA 3'-end processing"/>
    <property type="evidence" value="ECO:0000318"/>
    <property type="project" value="GO_Central"/>
</dbReference>
<comment type="catalytic activity">
    <reaction evidence="11">
        <text>ATP + H2O = ADP + phosphate + H(+)</text>
        <dbReference type="Rhea" id="RHEA:13065"/>
        <dbReference type="ChEBI" id="CHEBI:15377"/>
        <dbReference type="ChEBI" id="CHEBI:15378"/>
        <dbReference type="ChEBI" id="CHEBI:30616"/>
        <dbReference type="ChEBI" id="CHEBI:43474"/>
        <dbReference type="ChEBI" id="CHEBI:456216"/>
        <dbReference type="EC" id="3.6.4.13"/>
    </reaction>
</comment>
<dbReference type="Pfam" id="PF18147">
    <property type="entry name" value="Suv3_C_1"/>
    <property type="match status" value="1"/>
</dbReference>
<dbReference type="InterPro" id="IPR041082">
    <property type="entry name" value="Suv3_C_1"/>
</dbReference>
<dbReference type="EC" id="3.6.4.13" evidence="4"/>
<evidence type="ECO:0000313" key="13">
    <source>
        <dbReference type="EMBL" id="EED94747.1"/>
    </source>
</evidence>
<comment type="cofactor">
    <cofactor evidence="1">
        <name>Mn(2+)</name>
        <dbReference type="ChEBI" id="CHEBI:29035"/>
    </cofactor>
</comment>
<dbReference type="STRING" id="35128.B8BUF1"/>
<dbReference type="GeneID" id="7450356"/>
<evidence type="ECO:0000256" key="2">
    <source>
        <dbReference type="ARBA" id="ARBA00001946"/>
    </source>
</evidence>
<dbReference type="GO" id="GO:0005524">
    <property type="term" value="F:ATP binding"/>
    <property type="evidence" value="ECO:0007669"/>
    <property type="project" value="UniProtKB-KW"/>
</dbReference>
<keyword evidence="10" id="KW-0496">Mitochondrion</keyword>
<dbReference type="KEGG" id="tps:THAPSDRAFT_31932"/>
<dbReference type="InterPro" id="IPR055206">
    <property type="entry name" value="DEXQc_SUV3"/>
</dbReference>
<evidence type="ECO:0000256" key="6">
    <source>
        <dbReference type="ARBA" id="ARBA00022801"/>
    </source>
</evidence>
<keyword evidence="14" id="KW-1185">Reference proteome</keyword>
<dbReference type="InterPro" id="IPR022192">
    <property type="entry name" value="SUV3_C"/>
</dbReference>
<keyword evidence="9" id="KW-0809">Transit peptide</keyword>
<keyword evidence="7" id="KW-0347">Helicase</keyword>
<evidence type="ECO:0000313" key="14">
    <source>
        <dbReference type="Proteomes" id="UP000001449"/>
    </source>
</evidence>
<dbReference type="PROSITE" id="PS51194">
    <property type="entry name" value="HELICASE_CTER"/>
    <property type="match status" value="1"/>
</dbReference>
<dbReference type="OMA" id="HEWYPHA"/>
<dbReference type="SMART" id="SM00490">
    <property type="entry name" value="HELICc"/>
    <property type="match status" value="1"/>
</dbReference>
<evidence type="ECO:0000256" key="11">
    <source>
        <dbReference type="ARBA" id="ARBA00047984"/>
    </source>
</evidence>
<evidence type="ECO:0000256" key="9">
    <source>
        <dbReference type="ARBA" id="ARBA00022946"/>
    </source>
</evidence>
<accession>B8BUF1</accession>
<dbReference type="InterPro" id="IPR001650">
    <property type="entry name" value="Helicase_C-like"/>
</dbReference>
<dbReference type="EMBL" id="CM000639">
    <property type="protein sequence ID" value="EED94747.1"/>
    <property type="molecule type" value="Genomic_DNA"/>
</dbReference>
<dbReference type="Pfam" id="PF12513">
    <property type="entry name" value="SUV3_C"/>
    <property type="match status" value="1"/>
</dbReference>
<dbReference type="PANTHER" id="PTHR12131:SF1">
    <property type="entry name" value="ATP-DEPENDENT RNA HELICASE SUPV3L1, MITOCHONDRIAL-RELATED"/>
    <property type="match status" value="1"/>
</dbReference>
<dbReference type="SUPFAM" id="SSF52540">
    <property type="entry name" value="P-loop containing nucleoside triphosphate hydrolases"/>
    <property type="match status" value="1"/>
</dbReference>
<dbReference type="GO" id="GO:0003724">
    <property type="term" value="F:RNA helicase activity"/>
    <property type="evidence" value="ECO:0007669"/>
    <property type="project" value="UniProtKB-EC"/>
</dbReference>
<sequence>DFEKYRQLEEHTDLTSPHEWYPHARLDKRKIIFHAGPTNSGKTYSALQRLKQAKKGMYLAPLRLLAAECYENLTSDGIYTDLITGQETRSVPFSTHRSSTVELACIDEDFDVVVIDEIQMICDSFRGFAWTRALMGVRCKEIHVCGGLEAKSIVAKIAQMCGDDFEMKTYTRFGELRVLENSLAATSTSKGSYSNVQPGDCVVAFSRNDIFAIKREIEQSTHFKCCVIYGALPPAIRAEQARRFNDPNSEYEVLVASDAIGMGLNLSIKRIIFNSLFKNNGESIVQLDHSLVKQIAGRAGRRNSPYPHGEVTTRDPFDMEHLRKCMSTEIEPIQKAGIIPTANHIGLFDELLKEYGASKKERSLHETLRNFSEMAQLRGNFFLCRQKSFANVSKWLKDVDMPSTVKFTLCMSPVNESCPRSKRVLMRYVEMYVSGKTPGVHRSMRPREATSFHNLTELCTVHHELELFLWLQSKLPTNAVEQARALAMKEDAIEKINEGLSMAN</sequence>
<dbReference type="HOGENOM" id="CLU_010647_2_0_1"/>
<dbReference type="Gene3D" id="1.20.58.1080">
    <property type="match status" value="1"/>
</dbReference>
<evidence type="ECO:0000256" key="10">
    <source>
        <dbReference type="ARBA" id="ARBA00023128"/>
    </source>
</evidence>
<dbReference type="GO" id="GO:0016787">
    <property type="term" value="F:hydrolase activity"/>
    <property type="evidence" value="ECO:0007669"/>
    <property type="project" value="UniProtKB-KW"/>
</dbReference>
<keyword evidence="5" id="KW-0547">Nucleotide-binding</keyword>
<feature type="non-terminal residue" evidence="13">
    <location>
        <position position="1"/>
    </location>
</feature>
<dbReference type="Proteomes" id="UP000001449">
    <property type="component" value="Chromosome 2"/>
</dbReference>
<dbReference type="CDD" id="cd18805">
    <property type="entry name" value="SF2_C_suv3"/>
    <property type="match status" value="1"/>
</dbReference>
<dbReference type="Pfam" id="PF22527">
    <property type="entry name" value="DEXQc_Suv3"/>
    <property type="match status" value="1"/>
</dbReference>
<dbReference type="InterPro" id="IPR044774">
    <property type="entry name" value="Suv3_DEXQc"/>
</dbReference>
<dbReference type="Pfam" id="PF00271">
    <property type="entry name" value="Helicase_C"/>
    <property type="match status" value="1"/>
</dbReference>